<feature type="domain" description="THAP-type" evidence="6">
    <location>
        <begin position="1"/>
        <end position="79"/>
    </location>
</feature>
<dbReference type="GO" id="GO:0003677">
    <property type="term" value="F:DNA binding"/>
    <property type="evidence" value="ECO:0007669"/>
    <property type="project" value="UniProtKB-UniRule"/>
</dbReference>
<dbReference type="SUPFAM" id="SSF57716">
    <property type="entry name" value="Glucocorticoid receptor-like (DNA-binding domain)"/>
    <property type="match status" value="1"/>
</dbReference>
<gene>
    <name evidence="7" type="ORF">Zmor_014680</name>
</gene>
<dbReference type="Proteomes" id="UP001168821">
    <property type="component" value="Unassembled WGS sequence"/>
</dbReference>
<dbReference type="InterPro" id="IPR038441">
    <property type="entry name" value="THAP_Znf_sf"/>
</dbReference>
<evidence type="ECO:0000256" key="1">
    <source>
        <dbReference type="ARBA" id="ARBA00022723"/>
    </source>
</evidence>
<dbReference type="SMART" id="SM00980">
    <property type="entry name" value="THAP"/>
    <property type="match status" value="1"/>
</dbReference>
<evidence type="ECO:0000256" key="2">
    <source>
        <dbReference type="ARBA" id="ARBA00022771"/>
    </source>
</evidence>
<sequence>MKKCVLCGHIKLLSRDISLFRVPADGNRIKVWTEAAGFLFIPKTYICMQHFENKYIRIHYDHEHVVRRTLTPDAIPTINLGCASTGNSCVSTHPFPKCPKKEQTYPFPPLQGNMYV</sequence>
<name>A0AA38IKF8_9CUCU</name>
<keyword evidence="4 5" id="KW-0238">DNA-binding</keyword>
<keyword evidence="1" id="KW-0479">Metal-binding</keyword>
<evidence type="ECO:0000256" key="3">
    <source>
        <dbReference type="ARBA" id="ARBA00022833"/>
    </source>
</evidence>
<proteinExistence type="predicted"/>
<protein>
    <recommendedName>
        <fullName evidence="6">THAP-type domain-containing protein</fullName>
    </recommendedName>
</protein>
<keyword evidence="3" id="KW-0862">Zinc</keyword>
<evidence type="ECO:0000256" key="5">
    <source>
        <dbReference type="PROSITE-ProRule" id="PRU00309"/>
    </source>
</evidence>
<comment type="caution">
    <text evidence="7">The sequence shown here is derived from an EMBL/GenBank/DDBJ whole genome shotgun (WGS) entry which is preliminary data.</text>
</comment>
<evidence type="ECO:0000313" key="7">
    <source>
        <dbReference type="EMBL" id="KAJ3655557.1"/>
    </source>
</evidence>
<dbReference type="Gene3D" id="6.20.210.20">
    <property type="entry name" value="THAP domain"/>
    <property type="match status" value="1"/>
</dbReference>
<evidence type="ECO:0000313" key="8">
    <source>
        <dbReference type="Proteomes" id="UP001168821"/>
    </source>
</evidence>
<dbReference type="GO" id="GO:0008270">
    <property type="term" value="F:zinc ion binding"/>
    <property type="evidence" value="ECO:0007669"/>
    <property type="project" value="UniProtKB-KW"/>
</dbReference>
<keyword evidence="8" id="KW-1185">Reference proteome</keyword>
<dbReference type="PROSITE" id="PS50950">
    <property type="entry name" value="ZF_THAP"/>
    <property type="match status" value="1"/>
</dbReference>
<dbReference type="SMART" id="SM00692">
    <property type="entry name" value="DM3"/>
    <property type="match status" value="1"/>
</dbReference>
<keyword evidence="2 5" id="KW-0863">Zinc-finger</keyword>
<dbReference type="InterPro" id="IPR006612">
    <property type="entry name" value="THAP_Znf"/>
</dbReference>
<organism evidence="7 8">
    <name type="scientific">Zophobas morio</name>
    <dbReference type="NCBI Taxonomy" id="2755281"/>
    <lineage>
        <taxon>Eukaryota</taxon>
        <taxon>Metazoa</taxon>
        <taxon>Ecdysozoa</taxon>
        <taxon>Arthropoda</taxon>
        <taxon>Hexapoda</taxon>
        <taxon>Insecta</taxon>
        <taxon>Pterygota</taxon>
        <taxon>Neoptera</taxon>
        <taxon>Endopterygota</taxon>
        <taxon>Coleoptera</taxon>
        <taxon>Polyphaga</taxon>
        <taxon>Cucujiformia</taxon>
        <taxon>Tenebrionidae</taxon>
        <taxon>Zophobas</taxon>
    </lineage>
</organism>
<reference evidence="7" key="1">
    <citation type="journal article" date="2023" name="G3 (Bethesda)">
        <title>Whole genome assemblies of Zophobas morio and Tenebrio molitor.</title>
        <authorList>
            <person name="Kaur S."/>
            <person name="Stinson S.A."/>
            <person name="diCenzo G.C."/>
        </authorList>
    </citation>
    <scope>NUCLEOTIDE SEQUENCE</scope>
    <source>
        <strain evidence="7">QUZm001</strain>
    </source>
</reference>
<dbReference type="EMBL" id="JALNTZ010000004">
    <property type="protein sequence ID" value="KAJ3655557.1"/>
    <property type="molecule type" value="Genomic_DNA"/>
</dbReference>
<evidence type="ECO:0000256" key="4">
    <source>
        <dbReference type="ARBA" id="ARBA00023125"/>
    </source>
</evidence>
<dbReference type="AlphaFoldDB" id="A0AA38IKF8"/>
<evidence type="ECO:0000259" key="6">
    <source>
        <dbReference type="PROSITE" id="PS50950"/>
    </source>
</evidence>
<accession>A0AA38IKF8</accession>
<dbReference type="Pfam" id="PF05485">
    <property type="entry name" value="THAP"/>
    <property type="match status" value="1"/>
</dbReference>